<dbReference type="GO" id="GO:0004753">
    <property type="term" value="F:saccharopine dehydrogenase activity"/>
    <property type="evidence" value="ECO:0007669"/>
    <property type="project" value="TreeGrafter"/>
</dbReference>
<dbReference type="OrthoDB" id="973788at2"/>
<keyword evidence="6" id="KW-1185">Reference proteome</keyword>
<dbReference type="GO" id="GO:0019878">
    <property type="term" value="P:lysine biosynthetic process via aminoadipic acid"/>
    <property type="evidence" value="ECO:0007669"/>
    <property type="project" value="TreeGrafter"/>
</dbReference>
<accession>A0A4S8HRH1</accession>
<dbReference type="Gene3D" id="3.40.50.720">
    <property type="entry name" value="NAD(P)-binding Rossmann-like Domain"/>
    <property type="match status" value="2"/>
</dbReference>
<evidence type="ECO:0000259" key="4">
    <source>
        <dbReference type="Pfam" id="PF16653"/>
    </source>
</evidence>
<keyword evidence="2" id="KW-0175">Coiled coil</keyword>
<comment type="caution">
    <text evidence="5">The sequence shown here is derived from an EMBL/GenBank/DDBJ whole genome shotgun (WGS) entry which is preliminary data.</text>
</comment>
<dbReference type="Pfam" id="PF03435">
    <property type="entry name" value="Sacchrp_dh_NADP"/>
    <property type="match status" value="1"/>
</dbReference>
<protein>
    <submittedName>
        <fullName evidence="5">Saccharopine dehydrogenase</fullName>
    </submittedName>
</protein>
<evidence type="ECO:0000259" key="3">
    <source>
        <dbReference type="Pfam" id="PF03435"/>
    </source>
</evidence>
<dbReference type="EMBL" id="STFF01000004">
    <property type="protein sequence ID" value="THU38033.1"/>
    <property type="molecule type" value="Genomic_DNA"/>
</dbReference>
<dbReference type="InterPro" id="IPR005097">
    <property type="entry name" value="Sacchrp_dh_NADP-bd"/>
</dbReference>
<dbReference type="Proteomes" id="UP000306918">
    <property type="component" value="Unassembled WGS sequence"/>
</dbReference>
<evidence type="ECO:0000313" key="5">
    <source>
        <dbReference type="EMBL" id="THU38033.1"/>
    </source>
</evidence>
<evidence type="ECO:0000256" key="1">
    <source>
        <dbReference type="ARBA" id="ARBA00023002"/>
    </source>
</evidence>
<evidence type="ECO:0000313" key="6">
    <source>
        <dbReference type="Proteomes" id="UP000306918"/>
    </source>
</evidence>
<sequence>MKYILVFGAGKSSTLLIDYLVKEAAANNWYITVADITPAPTLFPSGNVIHSVVLQPDNETDRHQLIAAADIVISLLPPTLHLLIATDCLQYKKNLLSPSYIDESIAALHASIKQQGLLFLCEMGFIPGIDHMNAMHQIHRIKANGGTITSFKSHGGGLISPESDDNPWHFKMTWNPHNVVLAGKDGAVFKENGAICQLPYDQLFDPNRVILIPDLGFLAWYPNHDSLHYMPLYGLHEVPTFIRSTLRYPEFCFGWKNVVELKLTDATRQYHTDGLTLQQFFQEHFAAHGFGEWIEKQLTARFAQTKQLLEKLQQLLEVEQEANEDERKALQEFMMVDNKGELMDVNLDSIKTQAAATVAGQMHEANLSMKQLFFLGLDDDQTLINKGECSAAEILQFAMEQKLLLQPADKDMVVLQQEIGYELEGQQHIASSSLVIKGEDYVHTAMAKAVGLPLGIAAKQILLGNIRETGLHIPVMSSVYEPVLLELGKNNFHFEENDTTIP</sequence>
<dbReference type="Pfam" id="PF16653">
    <property type="entry name" value="Sacchrp_dh_C"/>
    <property type="match status" value="1"/>
</dbReference>
<feature type="domain" description="Saccharopine dehydrogenase-like C-terminal" evidence="4">
    <location>
        <begin position="124"/>
        <end position="489"/>
    </location>
</feature>
<feature type="coiled-coil region" evidence="2">
    <location>
        <begin position="295"/>
        <end position="332"/>
    </location>
</feature>
<name>A0A4S8HRH1_9BACT</name>
<dbReference type="Gene3D" id="3.30.360.10">
    <property type="entry name" value="Dihydrodipicolinate Reductase, domain 2"/>
    <property type="match status" value="1"/>
</dbReference>
<dbReference type="SUPFAM" id="SSF55347">
    <property type="entry name" value="Glyceraldehyde-3-phosphate dehydrogenase-like, C-terminal domain"/>
    <property type="match status" value="1"/>
</dbReference>
<reference evidence="5 6" key="1">
    <citation type="submission" date="2019-04" db="EMBL/GenBank/DDBJ databases">
        <title>Niastella caeni sp. nov., isolated from activated sludge.</title>
        <authorList>
            <person name="Sheng M."/>
        </authorList>
    </citation>
    <scope>NUCLEOTIDE SEQUENCE [LARGE SCALE GENOMIC DNA]</scope>
    <source>
        <strain evidence="5 6">HX-2-15</strain>
    </source>
</reference>
<evidence type="ECO:0000256" key="2">
    <source>
        <dbReference type="SAM" id="Coils"/>
    </source>
</evidence>
<dbReference type="InterPro" id="IPR036291">
    <property type="entry name" value="NAD(P)-bd_dom_sf"/>
</dbReference>
<gene>
    <name evidence="5" type="ORF">FAM09_15215</name>
</gene>
<keyword evidence="1" id="KW-0560">Oxidoreductase</keyword>
<dbReference type="InterPro" id="IPR051168">
    <property type="entry name" value="AASS"/>
</dbReference>
<feature type="domain" description="Saccharopine dehydrogenase NADP binding" evidence="3">
    <location>
        <begin position="4"/>
        <end position="118"/>
    </location>
</feature>
<dbReference type="RefSeq" id="WP_136577989.1">
    <property type="nucleotide sequence ID" value="NZ_STFF01000004.1"/>
</dbReference>
<dbReference type="InterPro" id="IPR032095">
    <property type="entry name" value="Sacchrp_dh-like_C"/>
</dbReference>
<organism evidence="5 6">
    <name type="scientific">Niastella caeni</name>
    <dbReference type="NCBI Taxonomy" id="2569763"/>
    <lineage>
        <taxon>Bacteria</taxon>
        <taxon>Pseudomonadati</taxon>
        <taxon>Bacteroidota</taxon>
        <taxon>Chitinophagia</taxon>
        <taxon>Chitinophagales</taxon>
        <taxon>Chitinophagaceae</taxon>
        <taxon>Niastella</taxon>
    </lineage>
</organism>
<dbReference type="PANTHER" id="PTHR11133">
    <property type="entry name" value="SACCHAROPINE DEHYDROGENASE"/>
    <property type="match status" value="1"/>
</dbReference>
<dbReference type="GO" id="GO:0005737">
    <property type="term" value="C:cytoplasm"/>
    <property type="evidence" value="ECO:0007669"/>
    <property type="project" value="TreeGrafter"/>
</dbReference>
<dbReference type="AlphaFoldDB" id="A0A4S8HRH1"/>
<dbReference type="SUPFAM" id="SSF51735">
    <property type="entry name" value="NAD(P)-binding Rossmann-fold domains"/>
    <property type="match status" value="1"/>
</dbReference>
<proteinExistence type="predicted"/>
<dbReference type="PANTHER" id="PTHR11133:SF23">
    <property type="entry name" value="SACCHAROPINE DEHYDROGENASE [NAD(+), L-LYSINE-FORMING]"/>
    <property type="match status" value="1"/>
</dbReference>